<proteinExistence type="predicted"/>
<name>A0A0B6Z825_9EUPU</name>
<gene>
    <name evidence="2" type="primary">ORF49762</name>
</gene>
<keyword evidence="1" id="KW-1133">Transmembrane helix</keyword>
<evidence type="ECO:0000313" key="2">
    <source>
        <dbReference type="EMBL" id="CEK63865.1"/>
    </source>
</evidence>
<protein>
    <submittedName>
        <fullName evidence="2">Uncharacterized protein</fullName>
    </submittedName>
</protein>
<dbReference type="EMBL" id="HACG01017000">
    <property type="protein sequence ID" value="CEK63865.1"/>
    <property type="molecule type" value="Transcribed_RNA"/>
</dbReference>
<accession>A0A0B6Z825</accession>
<sequence length="86" mass="9508">MGAHSEASTRPLHGHSGVYIASVITMVAGYCLFVIGAVSPAWRLETGFTYGLWVRCYEDTCKYIFTGFKNFLVVVQIGIFISLLLL</sequence>
<evidence type="ECO:0000256" key="1">
    <source>
        <dbReference type="SAM" id="Phobius"/>
    </source>
</evidence>
<feature type="non-terminal residue" evidence="2">
    <location>
        <position position="86"/>
    </location>
</feature>
<reference evidence="2" key="1">
    <citation type="submission" date="2014-12" db="EMBL/GenBank/DDBJ databases">
        <title>Insight into the proteome of Arion vulgaris.</title>
        <authorList>
            <person name="Aradska J."/>
            <person name="Bulat T."/>
            <person name="Smidak R."/>
            <person name="Sarate P."/>
            <person name="Gangsoo J."/>
            <person name="Sialana F."/>
            <person name="Bilban M."/>
            <person name="Lubec G."/>
        </authorList>
    </citation>
    <scope>NUCLEOTIDE SEQUENCE</scope>
    <source>
        <tissue evidence="2">Skin</tissue>
    </source>
</reference>
<feature type="transmembrane region" description="Helical" evidence="1">
    <location>
        <begin position="18"/>
        <end position="42"/>
    </location>
</feature>
<dbReference type="AlphaFoldDB" id="A0A0B6Z825"/>
<keyword evidence="1" id="KW-0472">Membrane</keyword>
<feature type="transmembrane region" description="Helical" evidence="1">
    <location>
        <begin position="63"/>
        <end position="85"/>
    </location>
</feature>
<organism evidence="2">
    <name type="scientific">Arion vulgaris</name>
    <dbReference type="NCBI Taxonomy" id="1028688"/>
    <lineage>
        <taxon>Eukaryota</taxon>
        <taxon>Metazoa</taxon>
        <taxon>Spiralia</taxon>
        <taxon>Lophotrochozoa</taxon>
        <taxon>Mollusca</taxon>
        <taxon>Gastropoda</taxon>
        <taxon>Heterobranchia</taxon>
        <taxon>Euthyneura</taxon>
        <taxon>Panpulmonata</taxon>
        <taxon>Eupulmonata</taxon>
        <taxon>Stylommatophora</taxon>
        <taxon>Helicina</taxon>
        <taxon>Arionoidea</taxon>
        <taxon>Arionidae</taxon>
        <taxon>Arion</taxon>
    </lineage>
</organism>
<keyword evidence="1" id="KW-0812">Transmembrane</keyword>